<organism evidence="1">
    <name type="scientific">Amphora coffeiformis</name>
    <dbReference type="NCBI Taxonomy" id="265554"/>
    <lineage>
        <taxon>Eukaryota</taxon>
        <taxon>Sar</taxon>
        <taxon>Stramenopiles</taxon>
        <taxon>Ochrophyta</taxon>
        <taxon>Bacillariophyta</taxon>
        <taxon>Bacillariophyceae</taxon>
        <taxon>Bacillariophycidae</taxon>
        <taxon>Thalassiophysales</taxon>
        <taxon>Catenulaceae</taxon>
        <taxon>Amphora</taxon>
    </lineage>
</organism>
<dbReference type="EMBL" id="HBIM01016342">
    <property type="protein sequence ID" value="CAE0415722.1"/>
    <property type="molecule type" value="Transcribed_RNA"/>
</dbReference>
<sequence>MQIHDFFGSHLAGQVECQLTSSIRVSEKEKLLFDWNGRRTMSSCELVVRIVNFRRIQLSGRQARITISTAHGIAPKLSSAWQKSNGSITSISVGGVLCA</sequence>
<protein>
    <submittedName>
        <fullName evidence="1">Uncharacterized protein</fullName>
    </submittedName>
</protein>
<gene>
    <name evidence="1" type="ORF">ACOF00016_LOCUS12791</name>
</gene>
<evidence type="ECO:0000313" key="1">
    <source>
        <dbReference type="EMBL" id="CAE0415722.1"/>
    </source>
</evidence>
<proteinExistence type="predicted"/>
<reference evidence="1" key="1">
    <citation type="submission" date="2021-01" db="EMBL/GenBank/DDBJ databases">
        <authorList>
            <person name="Corre E."/>
            <person name="Pelletier E."/>
            <person name="Niang G."/>
            <person name="Scheremetjew M."/>
            <person name="Finn R."/>
            <person name="Kale V."/>
            <person name="Holt S."/>
            <person name="Cochrane G."/>
            <person name="Meng A."/>
            <person name="Brown T."/>
            <person name="Cohen L."/>
        </authorList>
    </citation>
    <scope>NUCLEOTIDE SEQUENCE</scope>
    <source>
        <strain evidence="1">CCMP127</strain>
    </source>
</reference>
<name>A0A7S3LA61_9STRA</name>
<accession>A0A7S3LA61</accession>
<dbReference type="AlphaFoldDB" id="A0A7S3LA61"/>